<proteinExistence type="predicted"/>
<feature type="compositionally biased region" description="Basic and acidic residues" evidence="1">
    <location>
        <begin position="211"/>
        <end position="224"/>
    </location>
</feature>
<feature type="compositionally biased region" description="Polar residues" evidence="1">
    <location>
        <begin position="488"/>
        <end position="501"/>
    </location>
</feature>
<feature type="compositionally biased region" description="Low complexity" evidence="1">
    <location>
        <begin position="36"/>
        <end position="48"/>
    </location>
</feature>
<keyword evidence="3" id="KW-1185">Reference proteome</keyword>
<gene>
    <name evidence="2" type="ORF">SORBI_3006G246900</name>
</gene>
<evidence type="ECO:0000313" key="3">
    <source>
        <dbReference type="Proteomes" id="UP000000768"/>
    </source>
</evidence>
<feature type="region of interest" description="Disordered" evidence="1">
    <location>
        <begin position="211"/>
        <end position="230"/>
    </location>
</feature>
<dbReference type="Gramene" id="OQU82477">
    <property type="protein sequence ID" value="OQU82477"/>
    <property type="gene ID" value="SORBI_3006G246900"/>
</dbReference>
<dbReference type="Proteomes" id="UP000000768">
    <property type="component" value="Chromosome 6"/>
</dbReference>
<evidence type="ECO:0000256" key="1">
    <source>
        <dbReference type="SAM" id="MobiDB-lite"/>
    </source>
</evidence>
<dbReference type="ExpressionAtlas" id="A0A1Z5RFK1">
    <property type="expression patterns" value="baseline and differential"/>
</dbReference>
<dbReference type="STRING" id="4558.A0A1Z5RFK1"/>
<dbReference type="GO" id="GO:0071763">
    <property type="term" value="P:nuclear membrane organization"/>
    <property type="evidence" value="ECO:0000318"/>
    <property type="project" value="GO_Central"/>
</dbReference>
<sequence>MSSLFGSSVGACFMYYRHAPAKGSGRSSSRRLFQKSPHASVSNSSSPHTAPPPHPSAPPMASLFGARRRRSPEDDGEDDRSGSGRAQRRRLSPEDAAASPAEAGAATGTSPGWLSGFVSGAKRVFSSVLLFSSPEETGSGEDEEEEDDDEEEEEGVGLNENEDIHDTQGAIVPFSESKLAIEQMVMKETFSRDECDRMVELIKSRVRDSTFPEAHEYGKPEEIPSRNAGIAHDFTGTWRSLSRDRNFPESVPLSSMRMGPGSFSPGSPLQASPELCSAAVTEAKKWLEEKRQGLGLKPEDNGPCTLNTDMFSSHDDSDMGTPVDLAKSYMQSLPPWQSPFLGRQKFDTSPSKYSISSTKVTTKEDYLSSFWTKLEESRRAHIGSSGGSADAPKFWNYGSGSRLFENNTSIFSLGTDEKVGDLTETHNGSEKVAATEPVSGCSLLITPTEDITDGITEPVDLAKDNGNALQEYQVASEILPDKVAEGNDVSSTGITKDTTAHSGDVKAPTSEPHIGETHVNSASESIPNDADPPTQTKMNGSTKKTLVNGLLDQSNGNSGLQSSGNDNPSYTNSSSAMPPSSTELTESTAPATDVDSVKNGPGTKPEQPAKRALRSSNVQQGRKRVLRSTARGRAT</sequence>
<dbReference type="OMA" id="NDFTGAW"/>
<dbReference type="GO" id="GO:0005635">
    <property type="term" value="C:nuclear envelope"/>
    <property type="evidence" value="ECO:0000318"/>
    <property type="project" value="GO_Central"/>
</dbReference>
<dbReference type="eggNOG" id="ENOG502QPXJ">
    <property type="taxonomic scope" value="Eukaryota"/>
</dbReference>
<evidence type="ECO:0008006" key="4">
    <source>
        <dbReference type="Google" id="ProtNLM"/>
    </source>
</evidence>
<reference evidence="2 3" key="1">
    <citation type="journal article" date="2009" name="Nature">
        <title>The Sorghum bicolor genome and the diversification of grasses.</title>
        <authorList>
            <person name="Paterson A.H."/>
            <person name="Bowers J.E."/>
            <person name="Bruggmann R."/>
            <person name="Dubchak I."/>
            <person name="Grimwood J."/>
            <person name="Gundlach H."/>
            <person name="Haberer G."/>
            <person name="Hellsten U."/>
            <person name="Mitros T."/>
            <person name="Poliakov A."/>
            <person name="Schmutz J."/>
            <person name="Spannagl M."/>
            <person name="Tang H."/>
            <person name="Wang X."/>
            <person name="Wicker T."/>
            <person name="Bharti A.K."/>
            <person name="Chapman J."/>
            <person name="Feltus F.A."/>
            <person name="Gowik U."/>
            <person name="Grigoriev I.V."/>
            <person name="Lyons E."/>
            <person name="Maher C.A."/>
            <person name="Martis M."/>
            <person name="Narechania A."/>
            <person name="Otillar R.P."/>
            <person name="Penning B.W."/>
            <person name="Salamov A.A."/>
            <person name="Wang Y."/>
            <person name="Zhang L."/>
            <person name="Carpita N.C."/>
            <person name="Freeling M."/>
            <person name="Gingle A.R."/>
            <person name="Hash C.T."/>
            <person name="Keller B."/>
            <person name="Klein P."/>
            <person name="Kresovich S."/>
            <person name="McCann M.C."/>
            <person name="Ming R."/>
            <person name="Peterson D.G."/>
            <person name="Mehboob-ur-Rahman"/>
            <person name="Ware D."/>
            <person name="Westhoff P."/>
            <person name="Mayer K.F."/>
            <person name="Messing J."/>
            <person name="Rokhsar D.S."/>
        </authorList>
    </citation>
    <scope>NUCLEOTIDE SEQUENCE [LARGE SCALE GENOMIC DNA]</scope>
    <source>
        <strain evidence="3">cv. BTx623</strain>
    </source>
</reference>
<dbReference type="EMBL" id="CM000765">
    <property type="protein sequence ID" value="OQU82477.1"/>
    <property type="molecule type" value="Genomic_DNA"/>
</dbReference>
<dbReference type="InParanoid" id="A0A1Z5RFK1"/>
<feature type="compositionally biased region" description="Low complexity" evidence="1">
    <location>
        <begin position="552"/>
        <end position="567"/>
    </location>
</feature>
<dbReference type="FunCoup" id="A0A1Z5RFK1">
    <property type="interactions" value="2"/>
</dbReference>
<feature type="compositionally biased region" description="Pro residues" evidence="1">
    <location>
        <begin position="49"/>
        <end position="58"/>
    </location>
</feature>
<feature type="compositionally biased region" description="Acidic residues" evidence="1">
    <location>
        <begin position="138"/>
        <end position="163"/>
    </location>
</feature>
<feature type="compositionally biased region" description="Polar residues" evidence="1">
    <location>
        <begin position="533"/>
        <end position="545"/>
    </location>
</feature>
<dbReference type="AlphaFoldDB" id="A0A1Z5RFK1"/>
<feature type="region of interest" description="Disordered" evidence="1">
    <location>
        <begin position="20"/>
        <end position="113"/>
    </location>
</feature>
<feature type="region of interest" description="Disordered" evidence="1">
    <location>
        <begin position="251"/>
        <end position="275"/>
    </location>
</feature>
<feature type="compositionally biased region" description="Low complexity" evidence="1">
    <location>
        <begin position="94"/>
        <end position="112"/>
    </location>
</feature>
<dbReference type="PANTHER" id="PTHR33416:SF37">
    <property type="entry name" value="OS04G0655600 PROTEIN"/>
    <property type="match status" value="1"/>
</dbReference>
<dbReference type="PANTHER" id="PTHR33416">
    <property type="entry name" value="NUCLEAR PORE COMPLEX PROTEIN NUP1"/>
    <property type="match status" value="1"/>
</dbReference>
<evidence type="ECO:0000313" key="2">
    <source>
        <dbReference type="EMBL" id="OQU82477.1"/>
    </source>
</evidence>
<accession>A0A1Z5RFK1</accession>
<feature type="region of interest" description="Disordered" evidence="1">
    <location>
        <begin position="483"/>
        <end position="635"/>
    </location>
</feature>
<organism evidence="2 3">
    <name type="scientific">Sorghum bicolor</name>
    <name type="common">Sorghum</name>
    <name type="synonym">Sorghum vulgare</name>
    <dbReference type="NCBI Taxonomy" id="4558"/>
    <lineage>
        <taxon>Eukaryota</taxon>
        <taxon>Viridiplantae</taxon>
        <taxon>Streptophyta</taxon>
        <taxon>Embryophyta</taxon>
        <taxon>Tracheophyta</taxon>
        <taxon>Spermatophyta</taxon>
        <taxon>Magnoliopsida</taxon>
        <taxon>Liliopsida</taxon>
        <taxon>Poales</taxon>
        <taxon>Poaceae</taxon>
        <taxon>PACMAD clade</taxon>
        <taxon>Panicoideae</taxon>
        <taxon>Andropogonodae</taxon>
        <taxon>Andropogoneae</taxon>
        <taxon>Sorghinae</taxon>
        <taxon>Sorghum</taxon>
    </lineage>
</organism>
<feature type="region of interest" description="Disordered" evidence="1">
    <location>
        <begin position="131"/>
        <end position="170"/>
    </location>
</feature>
<reference evidence="3" key="2">
    <citation type="journal article" date="2018" name="Plant J.">
        <title>The Sorghum bicolor reference genome: improved assembly, gene annotations, a transcriptome atlas, and signatures of genome organization.</title>
        <authorList>
            <person name="McCormick R.F."/>
            <person name="Truong S.K."/>
            <person name="Sreedasyam A."/>
            <person name="Jenkins J."/>
            <person name="Shu S."/>
            <person name="Sims D."/>
            <person name="Kennedy M."/>
            <person name="Amirebrahimi M."/>
            <person name="Weers B.D."/>
            <person name="McKinley B."/>
            <person name="Mattison A."/>
            <person name="Morishige D.T."/>
            <person name="Grimwood J."/>
            <person name="Schmutz J."/>
            <person name="Mullet J.E."/>
        </authorList>
    </citation>
    <scope>NUCLEOTIDE SEQUENCE [LARGE SCALE GENOMIC DNA]</scope>
    <source>
        <strain evidence="3">cv. BTx623</strain>
    </source>
</reference>
<protein>
    <recommendedName>
        <fullName evidence="4">Protein KAKU4</fullName>
    </recommendedName>
</protein>
<name>A0A1Z5RFK1_SORBI</name>
<feature type="compositionally biased region" description="Polar residues" evidence="1">
    <location>
        <begin position="568"/>
        <end position="590"/>
    </location>
</feature>